<keyword evidence="1" id="KW-1133">Transmembrane helix</keyword>
<comment type="caution">
    <text evidence="2">The sequence shown here is derived from an EMBL/GenBank/DDBJ whole genome shotgun (WGS) entry which is preliminary data.</text>
</comment>
<sequence length="116" mass="12675">MVGGYGGDLREWLRLVMRTVLVVVVLVATTLVGGGGGGRGWWFATMVGRVGGGGGDWTSSNPRTQTTIQDGRVIVHNIQRRQSRGYGEQEAGVILHKDQQDFLADRLEEMDDCDDL</sequence>
<accession>A0A6L2M8L3</accession>
<dbReference type="AlphaFoldDB" id="A0A6L2M8L3"/>
<name>A0A6L2M8L3_TANCI</name>
<dbReference type="EMBL" id="BKCJ010005790">
    <property type="protein sequence ID" value="GEU68655.1"/>
    <property type="molecule type" value="Genomic_DNA"/>
</dbReference>
<feature type="transmembrane region" description="Helical" evidence="1">
    <location>
        <begin position="12"/>
        <end position="32"/>
    </location>
</feature>
<evidence type="ECO:0000256" key="1">
    <source>
        <dbReference type="SAM" id="Phobius"/>
    </source>
</evidence>
<gene>
    <name evidence="2" type="ORF">Tci_040633</name>
</gene>
<proteinExistence type="predicted"/>
<reference evidence="2" key="1">
    <citation type="journal article" date="2019" name="Sci. Rep.">
        <title>Draft genome of Tanacetum cinerariifolium, the natural source of mosquito coil.</title>
        <authorList>
            <person name="Yamashiro T."/>
            <person name="Shiraishi A."/>
            <person name="Satake H."/>
            <person name="Nakayama K."/>
        </authorList>
    </citation>
    <scope>NUCLEOTIDE SEQUENCE</scope>
</reference>
<keyword evidence="1" id="KW-0472">Membrane</keyword>
<protein>
    <submittedName>
        <fullName evidence="2">Uncharacterized protein</fullName>
    </submittedName>
</protein>
<evidence type="ECO:0000313" key="2">
    <source>
        <dbReference type="EMBL" id="GEU68655.1"/>
    </source>
</evidence>
<organism evidence="2">
    <name type="scientific">Tanacetum cinerariifolium</name>
    <name type="common">Dalmatian daisy</name>
    <name type="synonym">Chrysanthemum cinerariifolium</name>
    <dbReference type="NCBI Taxonomy" id="118510"/>
    <lineage>
        <taxon>Eukaryota</taxon>
        <taxon>Viridiplantae</taxon>
        <taxon>Streptophyta</taxon>
        <taxon>Embryophyta</taxon>
        <taxon>Tracheophyta</taxon>
        <taxon>Spermatophyta</taxon>
        <taxon>Magnoliopsida</taxon>
        <taxon>eudicotyledons</taxon>
        <taxon>Gunneridae</taxon>
        <taxon>Pentapetalae</taxon>
        <taxon>asterids</taxon>
        <taxon>campanulids</taxon>
        <taxon>Asterales</taxon>
        <taxon>Asteraceae</taxon>
        <taxon>Asteroideae</taxon>
        <taxon>Anthemideae</taxon>
        <taxon>Anthemidinae</taxon>
        <taxon>Tanacetum</taxon>
    </lineage>
</organism>
<keyword evidence="1" id="KW-0812">Transmembrane</keyword>